<feature type="repeat" description="ANK" evidence="3">
    <location>
        <begin position="824"/>
        <end position="856"/>
    </location>
</feature>
<dbReference type="OrthoDB" id="5421817at2759"/>
<dbReference type="Gene3D" id="3.40.50.300">
    <property type="entry name" value="P-loop containing nucleotide triphosphate hydrolases"/>
    <property type="match status" value="1"/>
</dbReference>
<evidence type="ECO:0000313" key="7">
    <source>
        <dbReference type="Proteomes" id="UP000606974"/>
    </source>
</evidence>
<evidence type="ECO:0000259" key="4">
    <source>
        <dbReference type="Pfam" id="PF22939"/>
    </source>
</evidence>
<feature type="repeat" description="ANK" evidence="3">
    <location>
        <begin position="857"/>
        <end position="889"/>
    </location>
</feature>
<evidence type="ECO:0000256" key="1">
    <source>
        <dbReference type="ARBA" id="ARBA00022737"/>
    </source>
</evidence>
<dbReference type="PROSITE" id="PS50088">
    <property type="entry name" value="ANK_REPEAT"/>
    <property type="match status" value="12"/>
</dbReference>
<sequence>MVDPLSTTASIIAVLQLSSEVVKYISGVSGAIKERKRLRDEIRGCESVLEHLQDDVDGSEEAKTWSETIKALEGPDAPLGRLQDALGIVKAKLEPKNGLEKALTSLIWPFKEKEVDKIIATIEREKALLHVALTNNCRKLIQEIKKSSEDSNRLLAELHNAIANSSDENEKQFAHLNDGLTYIQHSQARLNRGEDDRERQTILDWLTSVDYASQQSNLISRRQAGTGQWLLGSAEFQGWLRTENQTLFCPGIPGAGKTMLTAIVVDDLITRFSNDPTVGIAYIFFNFRWKDEQKADVLLASLLKQLARRQSSLPGSVQALYNKHRAEKTRPSLDEILGALHNMCTKYSRIFIIVDALDECQISYDCRTRFLSEIFRLQANCRLNLFATSRLIPEIRDMFEGKSTLEIRASEEDIRRYLDGHMFQLPPFVLRNPELQEEINTEIVRSTDGMFLLAQLHLESLVGRKSPTALRKVLKSLPTGPGAYDRAYDATMERIEGQVGDQEMLAKQVLSWITCAKRPMTTLELQHALAVESDDSELDEDNLPEVEDMVSVCAGLVTVDEESKIIRLVHYTTQQYFEQTQNRWFPDAETDITTVCLTYLSFDVFESGICCTDDEFEERLRSNPLYNYAAKTWGHHARKALVLGDNVTDPLTDSLTSFLRSESKVAASSQALLAMRLYPSDLFYSQRVPRYMKGLHMAAFFGILAATQTLIQQGNIPDVKDSYLQTPLLWAAKNGHEAVVKLLLEAGAEKEAKDNQYDQTPLLWAAQNGREAVVKLLLEAGAEKEAKDNEDDQTPLLWAAQNGREAVVKLLLEAGAEKEAKDKYNRTSLSWAAKYGYQAVIKLLLEAGAEKEAKDKYNRTSLLWAAKNGHEAVVKLLLEAGAEKEAKDNEDDQTPLSWAAQYGYQAVVKLLLEAGAEKEAKDKYNRTPLSWAAQYGYQAIVKLLLEAGAEKEAKDKYNRTPLLWAAQNGREAVVKLLLEAGAEKEAKDKYNRTSLLWAAKNGHEAVVKLLLEAGAEKEAKDNEDDQTPLSWAAQYGYQAVVKLLLEAGAEKEAKDKYNRTPLSWAAQYGYQAIVKLLLEAGAEKEAKDKYDQTPLSLAAQNGREAVVKLLLEAGAEKEAKDN</sequence>
<feature type="repeat" description="ANK" evidence="3">
    <location>
        <begin position="1057"/>
        <end position="1089"/>
    </location>
</feature>
<feature type="repeat" description="ANK" evidence="3">
    <location>
        <begin position="723"/>
        <end position="755"/>
    </location>
</feature>
<dbReference type="AlphaFoldDB" id="A0A8H7ADR4"/>
<reference evidence="6" key="1">
    <citation type="submission" date="2020-02" db="EMBL/GenBank/DDBJ databases">
        <authorList>
            <person name="Palmer J.M."/>
        </authorList>
    </citation>
    <scope>NUCLEOTIDE SEQUENCE</scope>
    <source>
        <strain evidence="6">EPUS1.4</strain>
        <tissue evidence="6">Thallus</tissue>
    </source>
</reference>
<keyword evidence="7" id="KW-1185">Reference proteome</keyword>
<dbReference type="Pfam" id="PF24883">
    <property type="entry name" value="NPHP3_N"/>
    <property type="match status" value="1"/>
</dbReference>
<proteinExistence type="predicted"/>
<feature type="repeat" description="ANK" evidence="3">
    <location>
        <begin position="957"/>
        <end position="989"/>
    </location>
</feature>
<keyword evidence="2 3" id="KW-0040">ANK repeat</keyword>
<protein>
    <recommendedName>
        <fullName evidence="8">NACHT domain-containing protein</fullName>
    </recommendedName>
</protein>
<evidence type="ECO:0000256" key="2">
    <source>
        <dbReference type="ARBA" id="ARBA00023043"/>
    </source>
</evidence>
<feature type="repeat" description="ANK" evidence="3">
    <location>
        <begin position="791"/>
        <end position="823"/>
    </location>
</feature>
<feature type="repeat" description="ANK" evidence="3">
    <location>
        <begin position="990"/>
        <end position="1022"/>
    </location>
</feature>
<dbReference type="InterPro" id="IPR054471">
    <property type="entry name" value="GPIID_WHD"/>
</dbReference>
<name>A0A8H7ADR4_9EURO</name>
<dbReference type="SMART" id="SM00248">
    <property type="entry name" value="ANK"/>
    <property type="match status" value="13"/>
</dbReference>
<dbReference type="Pfam" id="PF00023">
    <property type="entry name" value="Ank"/>
    <property type="match status" value="2"/>
</dbReference>
<evidence type="ECO:0000259" key="5">
    <source>
        <dbReference type="Pfam" id="PF24883"/>
    </source>
</evidence>
<feature type="repeat" description="ANK" evidence="3">
    <location>
        <begin position="1090"/>
        <end position="1122"/>
    </location>
</feature>
<dbReference type="InterPro" id="IPR056884">
    <property type="entry name" value="NPHP3-like_N"/>
</dbReference>
<dbReference type="PANTHER" id="PTHR24188">
    <property type="entry name" value="ANKYRIN REPEAT PROTEIN"/>
    <property type="match status" value="1"/>
</dbReference>
<organism evidence="6 7">
    <name type="scientific">Endocarpon pusillum</name>
    <dbReference type="NCBI Taxonomy" id="364733"/>
    <lineage>
        <taxon>Eukaryota</taxon>
        <taxon>Fungi</taxon>
        <taxon>Dikarya</taxon>
        <taxon>Ascomycota</taxon>
        <taxon>Pezizomycotina</taxon>
        <taxon>Eurotiomycetes</taxon>
        <taxon>Chaetothyriomycetidae</taxon>
        <taxon>Verrucariales</taxon>
        <taxon>Verrucariaceae</taxon>
        <taxon>Endocarpon</taxon>
    </lineage>
</organism>
<dbReference type="InterPro" id="IPR002110">
    <property type="entry name" value="Ankyrin_rpt"/>
</dbReference>
<dbReference type="SUPFAM" id="SSF48403">
    <property type="entry name" value="Ankyrin repeat"/>
    <property type="match status" value="2"/>
</dbReference>
<evidence type="ECO:0000256" key="3">
    <source>
        <dbReference type="PROSITE-ProRule" id="PRU00023"/>
    </source>
</evidence>
<dbReference type="InterPro" id="IPR036770">
    <property type="entry name" value="Ankyrin_rpt-contain_sf"/>
</dbReference>
<dbReference type="Pfam" id="PF22939">
    <property type="entry name" value="WHD_GPIID"/>
    <property type="match status" value="1"/>
</dbReference>
<feature type="domain" description="Nephrocystin 3-like N-terminal" evidence="5">
    <location>
        <begin position="225"/>
        <end position="390"/>
    </location>
</feature>
<feature type="repeat" description="ANK" evidence="3">
    <location>
        <begin position="1024"/>
        <end position="1056"/>
    </location>
</feature>
<dbReference type="EMBL" id="JAACFV010000072">
    <property type="protein sequence ID" value="KAF7507240.1"/>
    <property type="molecule type" value="Genomic_DNA"/>
</dbReference>
<dbReference type="Gene3D" id="1.25.40.20">
    <property type="entry name" value="Ankyrin repeat-containing domain"/>
    <property type="match status" value="4"/>
</dbReference>
<feature type="repeat" description="ANK" evidence="3">
    <location>
        <begin position="891"/>
        <end position="923"/>
    </location>
</feature>
<dbReference type="Pfam" id="PF12796">
    <property type="entry name" value="Ank_2"/>
    <property type="match status" value="4"/>
</dbReference>
<dbReference type="PROSITE" id="PS50297">
    <property type="entry name" value="ANK_REP_REGION"/>
    <property type="match status" value="12"/>
</dbReference>
<feature type="repeat" description="ANK" evidence="3">
    <location>
        <begin position="924"/>
        <end position="956"/>
    </location>
</feature>
<dbReference type="PANTHER" id="PTHR24188:SF29">
    <property type="entry name" value="GH09064P"/>
    <property type="match status" value="1"/>
</dbReference>
<feature type="domain" description="GPI inositol-deacylase winged helix" evidence="4">
    <location>
        <begin position="503"/>
        <end position="577"/>
    </location>
</feature>
<comment type="caution">
    <text evidence="6">The sequence shown here is derived from an EMBL/GenBank/DDBJ whole genome shotgun (WGS) entry which is preliminary data.</text>
</comment>
<dbReference type="Proteomes" id="UP000606974">
    <property type="component" value="Unassembled WGS sequence"/>
</dbReference>
<accession>A0A8H7ADR4</accession>
<gene>
    <name evidence="6" type="ORF">GJ744_010798</name>
</gene>
<dbReference type="SUPFAM" id="SSF52540">
    <property type="entry name" value="P-loop containing nucleoside triphosphate hydrolases"/>
    <property type="match status" value="1"/>
</dbReference>
<dbReference type="InterPro" id="IPR027417">
    <property type="entry name" value="P-loop_NTPase"/>
</dbReference>
<evidence type="ECO:0008006" key="8">
    <source>
        <dbReference type="Google" id="ProtNLM"/>
    </source>
</evidence>
<keyword evidence="1" id="KW-0677">Repeat</keyword>
<evidence type="ECO:0000313" key="6">
    <source>
        <dbReference type="EMBL" id="KAF7507240.1"/>
    </source>
</evidence>
<feature type="repeat" description="ANK" evidence="3">
    <location>
        <begin position="757"/>
        <end position="789"/>
    </location>
</feature>